<evidence type="ECO:0000313" key="1">
    <source>
        <dbReference type="EMBL" id="JAP49845.1"/>
    </source>
</evidence>
<name>A0A0X3PD48_SCHSO</name>
<feature type="non-terminal residue" evidence="1">
    <location>
        <position position="1"/>
    </location>
</feature>
<dbReference type="AlphaFoldDB" id="A0A0X3PD48"/>
<protein>
    <submittedName>
        <fullName evidence="1">Uncharacterized protein</fullName>
    </submittedName>
</protein>
<organism evidence="1">
    <name type="scientific">Schistocephalus solidus</name>
    <name type="common">Tapeworm</name>
    <dbReference type="NCBI Taxonomy" id="70667"/>
    <lineage>
        <taxon>Eukaryota</taxon>
        <taxon>Metazoa</taxon>
        <taxon>Spiralia</taxon>
        <taxon>Lophotrochozoa</taxon>
        <taxon>Platyhelminthes</taxon>
        <taxon>Cestoda</taxon>
        <taxon>Eucestoda</taxon>
        <taxon>Diphyllobothriidea</taxon>
        <taxon>Diphyllobothriidae</taxon>
        <taxon>Schistocephalus</taxon>
    </lineage>
</organism>
<dbReference type="EMBL" id="GEEE01013380">
    <property type="protein sequence ID" value="JAP49845.1"/>
    <property type="molecule type" value="Transcribed_RNA"/>
</dbReference>
<accession>A0A0X3PD48</accession>
<reference evidence="1" key="1">
    <citation type="submission" date="2016-01" db="EMBL/GenBank/DDBJ databases">
        <title>Reference transcriptome for the parasite Schistocephalus solidus: insights into the molecular evolution of parasitism.</title>
        <authorList>
            <person name="Hebert F.O."/>
            <person name="Grambauer S."/>
            <person name="Barber I."/>
            <person name="Landry C.R."/>
            <person name="Aubin-Horth N."/>
        </authorList>
    </citation>
    <scope>NUCLEOTIDE SEQUENCE</scope>
</reference>
<sequence length="192" mass="19911">CNRSCKTKREDYFTSKACVFVGSSIEGENQSGVEILSPRNYPSEGTITQKLGFTSRQPVTNQEGVLTTNEIILGADRNFDDTFTGVIGAFDWNGRLLINDQGRLSTHATIMTVPGKGAGSKDDVVIVLMPHLLVPPKPGPPDPPIPFPTGVPPHVYGGGIVMPPGGGGGLIVPPVGYGGGASGIFAGAGPLL</sequence>
<gene>
    <name evidence="1" type="ORF">TR136981</name>
</gene>
<proteinExistence type="predicted"/>
<feature type="non-terminal residue" evidence="1">
    <location>
        <position position="192"/>
    </location>
</feature>